<proteinExistence type="predicted"/>
<reference evidence="3" key="1">
    <citation type="submission" date="2016-06" db="UniProtKB">
        <authorList>
            <consortium name="WormBaseParasite"/>
        </authorList>
    </citation>
    <scope>IDENTIFICATION</scope>
</reference>
<dbReference type="Proteomes" id="UP000275846">
    <property type="component" value="Unassembled WGS sequence"/>
</dbReference>
<dbReference type="STRING" id="70667.A0A183T6R5"/>
<evidence type="ECO:0000313" key="3">
    <source>
        <dbReference type="WBParaSite" id="SSLN_0001262001-mRNA-1"/>
    </source>
</evidence>
<reference evidence="1 2" key="2">
    <citation type="submission" date="2018-11" db="EMBL/GenBank/DDBJ databases">
        <authorList>
            <consortium name="Pathogen Informatics"/>
        </authorList>
    </citation>
    <scope>NUCLEOTIDE SEQUENCE [LARGE SCALE GENOMIC DNA]</scope>
    <source>
        <strain evidence="1 2">NST_G2</strain>
    </source>
</reference>
<dbReference type="WBParaSite" id="SSLN_0001262001-mRNA-1">
    <property type="protein sequence ID" value="SSLN_0001262001-mRNA-1"/>
    <property type="gene ID" value="SSLN_0001262001"/>
</dbReference>
<organism evidence="3">
    <name type="scientific">Schistocephalus solidus</name>
    <name type="common">Tapeworm</name>
    <dbReference type="NCBI Taxonomy" id="70667"/>
    <lineage>
        <taxon>Eukaryota</taxon>
        <taxon>Metazoa</taxon>
        <taxon>Spiralia</taxon>
        <taxon>Lophotrochozoa</taxon>
        <taxon>Platyhelminthes</taxon>
        <taxon>Cestoda</taxon>
        <taxon>Eucestoda</taxon>
        <taxon>Diphyllobothriidea</taxon>
        <taxon>Diphyllobothriidae</taxon>
        <taxon>Schistocephalus</taxon>
    </lineage>
</organism>
<protein>
    <submittedName>
        <fullName evidence="3">SAM_MT_RSMB_NOP domain-containing protein</fullName>
    </submittedName>
</protein>
<name>A0A183T6R5_SCHSO</name>
<sequence>MCASAFHNDENDVSEILADLSETFPTLYQGWIPKRQLRDALQRAGFKLAGCEYRDLEEEFTRPAYDYVCLETLSSLLRKLLTAEGERKRINKKNALRERADLRVRYLSKTFSGKCTLQLILYNCKPFRGILLL</sequence>
<accession>A0A183T6R5</accession>
<dbReference type="OrthoDB" id="10545660at2759"/>
<evidence type="ECO:0000313" key="1">
    <source>
        <dbReference type="EMBL" id="VDL98548.1"/>
    </source>
</evidence>
<dbReference type="EMBL" id="UYSU01037067">
    <property type="protein sequence ID" value="VDL98548.1"/>
    <property type="molecule type" value="Genomic_DNA"/>
</dbReference>
<evidence type="ECO:0000313" key="2">
    <source>
        <dbReference type="Proteomes" id="UP000275846"/>
    </source>
</evidence>
<gene>
    <name evidence="1" type="ORF">SSLN_LOCUS12163</name>
</gene>
<dbReference type="AlphaFoldDB" id="A0A183T6R5"/>
<keyword evidence="2" id="KW-1185">Reference proteome</keyword>